<protein>
    <submittedName>
        <fullName evidence="2">Conserved serine-threonine rich protein</fullName>
    </submittedName>
</protein>
<feature type="compositionally biased region" description="Basic residues" evidence="1">
    <location>
        <begin position="1074"/>
        <end position="1083"/>
    </location>
</feature>
<feature type="compositionally biased region" description="Polar residues" evidence="1">
    <location>
        <begin position="178"/>
        <end position="191"/>
    </location>
</feature>
<dbReference type="eggNOG" id="ENOG502SRDH">
    <property type="taxonomic scope" value="Eukaryota"/>
</dbReference>
<feature type="region of interest" description="Disordered" evidence="1">
    <location>
        <begin position="162"/>
        <end position="194"/>
    </location>
</feature>
<dbReference type="OrthoDB" id="3946750at2759"/>
<feature type="compositionally biased region" description="Polar residues" evidence="1">
    <location>
        <begin position="261"/>
        <end position="272"/>
    </location>
</feature>
<feature type="compositionally biased region" description="Basic and acidic residues" evidence="1">
    <location>
        <begin position="348"/>
        <end position="367"/>
    </location>
</feature>
<dbReference type="HOGENOM" id="CLU_011578_0_0_1"/>
<reference evidence="2 3" key="1">
    <citation type="journal article" date="2012" name="BMC Genomics">
        <title>Sequencing the genome of Marssonina brunnea reveals fungus-poplar co-evolution.</title>
        <authorList>
            <person name="Zhu S."/>
            <person name="Cao Y.-Z."/>
            <person name="Jiang C."/>
            <person name="Tan B.-Y."/>
            <person name="Wang Z."/>
            <person name="Feng S."/>
            <person name="Zhang L."/>
            <person name="Su X.-H."/>
            <person name="Brejova B."/>
            <person name="Vinar T."/>
            <person name="Xu M."/>
            <person name="Wang M.-X."/>
            <person name="Zhang S.-G."/>
            <person name="Huang M.-R."/>
            <person name="Wu R."/>
            <person name="Zhou Y."/>
        </authorList>
    </citation>
    <scope>NUCLEOTIDE SEQUENCE [LARGE SCALE GENOMIC DNA]</scope>
    <source>
        <strain evidence="2 3">MB_m1</strain>
    </source>
</reference>
<evidence type="ECO:0000256" key="1">
    <source>
        <dbReference type="SAM" id="MobiDB-lite"/>
    </source>
</evidence>
<dbReference type="GeneID" id="18757516"/>
<dbReference type="InParanoid" id="K1Y3B7"/>
<feature type="compositionally biased region" description="Basic and acidic residues" evidence="1">
    <location>
        <begin position="534"/>
        <end position="550"/>
    </location>
</feature>
<sequence>MSSLNISSAPGISVVLRNPLASSTTLLRPSGSLPRRPRPHQHVRDFRLSMWSSYLDPTFQKETQRRYRRIEKHKYIVALNRKLSWDRHFPIDSKHAGLKGFRCSAWRGQDSGGGGRWLNVDDLKSVDDFHRHSQEPQSGGNAPARNRRIVYEYIRDKSPMFGSKGANFTKPEPDATSRTDSSNDSANSITYGQEGFRKRFHQYMDTSIEPEYEIDPITNRRTPKESSVTKKMAPSSDDNSVKVSKEYQSQFHEFEPPTASADKTSPESANDFNSHRDSSRKLLELEEPLQKTGPDQDGLNVYDEKADYEFGKFYDCAGLELDYSDSVQNGLKHYDNKISGGKACTESEDKIAKSAHEPAEHDAEADHSSCSYSKRSEVKTLTEDPVMQAMNDCESTPTEPAGSVKKSDMASEPLGHFEHATKEYDVSEWYRQSLKRRYGDDLVRAIKDYEVKFPRSTMSSTSGETDLEKQNPVMKALEEYEITSEETKITHDGNGGRLDPVLKACREYKIASQKEPVDSMELLSAAGAQSNLDRVLKPPEHGRSHAEKSAEVSNSQQENLPVQEGLEAYDEKINNYHLPFNGKNRPINTFSFSPKSFNDRKFKPVVDDAAEDLDLLRSSDVRAASGITKGHLKENEAQKTARRRELQHDFETFCHTTAPPFEKVPGLENSRKLVEDLRIEHSELLNHAAHARGRIDAKIAEVEAGWPEEPTRSPRKMTGNFVRDFPEEFEASWAANPGSETLMSKSKAGKDSNTEPFIIGTAPNEPYSANPGNPRMETSLDRALSQNVERKVEEDLMQGEGDIAPTVRLFSPPESQQKIDKNASRHTDMSRRRTADFMPKSAGEKDSSPIRAVQSIYEDAHGEGNPAHREVPVFQPAPFETKYTNTSASGGQSSDSLAKTPEPTLYKILAYDPTMQSVSTAETTSIVPDSSDPLTPAEVLLRLSNPSKFFPHFSALQSQGYEIVAGSGDVLVFRKVRSGPAAVASSKIIKSEGDAAAELAAAERMRVTNPIDGMQAPPMAATGDFASPTGFVNHDLPRGSEDEIPFKSNIDVRREEPVFSGRRNWKDVSNKGERGKKKKGGKGRARKVFVGAIGVAGFSYALGVMSEFFRAGAAGGKGPGGV</sequence>
<feature type="region of interest" description="Disordered" evidence="1">
    <location>
        <begin position="1063"/>
        <end position="1083"/>
    </location>
</feature>
<feature type="compositionally biased region" description="Polar residues" evidence="1">
    <location>
        <begin position="551"/>
        <end position="560"/>
    </location>
</feature>
<dbReference type="AlphaFoldDB" id="K1Y3B7"/>
<name>K1Y3B7_MARBU</name>
<organism evidence="2 3">
    <name type="scientific">Marssonina brunnea f. sp. multigermtubi (strain MB_m1)</name>
    <name type="common">Marssonina leaf spot fungus</name>
    <dbReference type="NCBI Taxonomy" id="1072389"/>
    <lineage>
        <taxon>Eukaryota</taxon>
        <taxon>Fungi</taxon>
        <taxon>Dikarya</taxon>
        <taxon>Ascomycota</taxon>
        <taxon>Pezizomycotina</taxon>
        <taxon>Leotiomycetes</taxon>
        <taxon>Helotiales</taxon>
        <taxon>Drepanopezizaceae</taxon>
        <taxon>Drepanopeziza</taxon>
    </lineage>
</organism>
<gene>
    <name evidence="2" type="ORF">MBM_01581</name>
</gene>
<dbReference type="Proteomes" id="UP000006753">
    <property type="component" value="Unassembled WGS sequence"/>
</dbReference>
<evidence type="ECO:0000313" key="2">
    <source>
        <dbReference type="EMBL" id="EKD19629.1"/>
    </source>
</evidence>
<feature type="region of interest" description="Disordered" evidence="1">
    <location>
        <begin position="209"/>
        <end position="278"/>
    </location>
</feature>
<feature type="compositionally biased region" description="Basic and acidic residues" evidence="1">
    <location>
        <begin position="1064"/>
        <end position="1073"/>
    </location>
</feature>
<evidence type="ECO:0000313" key="3">
    <source>
        <dbReference type="Proteomes" id="UP000006753"/>
    </source>
</evidence>
<keyword evidence="3" id="KW-1185">Reference proteome</keyword>
<dbReference type="KEGG" id="mbe:MBM_01581"/>
<feature type="region of interest" description="Disordered" evidence="1">
    <location>
        <begin position="348"/>
        <end position="374"/>
    </location>
</feature>
<dbReference type="EMBL" id="JH921430">
    <property type="protein sequence ID" value="EKD19629.1"/>
    <property type="molecule type" value="Genomic_DNA"/>
</dbReference>
<dbReference type="OMA" id="GMYKKEK"/>
<feature type="region of interest" description="Disordered" evidence="1">
    <location>
        <begin position="732"/>
        <end position="756"/>
    </location>
</feature>
<feature type="region of interest" description="Disordered" evidence="1">
    <location>
        <begin position="531"/>
        <end position="560"/>
    </location>
</feature>
<accession>K1Y3B7</accession>
<proteinExistence type="predicted"/>